<dbReference type="InterPro" id="IPR032675">
    <property type="entry name" value="LRR_dom_sf"/>
</dbReference>
<evidence type="ECO:0000313" key="2">
    <source>
        <dbReference type="Proteomes" id="UP000799118"/>
    </source>
</evidence>
<protein>
    <submittedName>
        <fullName evidence="1">Uncharacterized protein</fullName>
    </submittedName>
</protein>
<keyword evidence="2" id="KW-1185">Reference proteome</keyword>
<dbReference type="AlphaFoldDB" id="A0A6A4HR78"/>
<dbReference type="Proteomes" id="UP000799118">
    <property type="component" value="Unassembled WGS sequence"/>
</dbReference>
<sequence>MTFMHIENGSSSQYENAVRELKSQRNLLAPISKLPAEILCNIFMFCSMPDPVTPSTYAPDVRWRWITVTHITRLWRTIAESCPALWSKPEFTKTEWAYEMIKRSKMAPLTIEVNSNYWLTPRVVDAVGEGLKHLSRINEIHLSASRDNMDKLLSGINRPAPFLRTLFLDIGRSDYYYHSRAEPYILPEDFLGGDAARLSHIELSRCHLHWDSSLLRNLTYLKVHNPGPPGPTLDQFVNALAGMSQLEVLDLENTLPANADTDSPEKPHVGLPNLRKLRAVGNLIECSILLEHVYIPSSTAIQIIAKCSEPPEIGSVTLGLINQVCQRLPVTRDSANATARSGTSVPVIKSLLVQSTGMGSGVVVEAWNNVPSSKNKTPFAPIPASHESALTLNSFTSATSVGILKLEFTWQNAVMKQLHNEVVVAICLPLPLTQLRNLHIRNGYHKSVNSPTFAKTFGSLPKVSSLTVEGNSAYEFVDALNQVHYGGHSSSSPDAMCMSPSPSPSPARTTVAFPALRTLKLLEADFDRDREEANTLLQPLMDCLMYRSELKYEIHKLILERCTHLISAEVDRLEEIVADVEWDSLEYGYSDTEDDDMDEDYDEGMDIIGGGESYYGYDMMFMGMASGF</sequence>
<name>A0A6A4HR78_9AGAR</name>
<organism evidence="1 2">
    <name type="scientific">Gymnopus androsaceus JB14</name>
    <dbReference type="NCBI Taxonomy" id="1447944"/>
    <lineage>
        <taxon>Eukaryota</taxon>
        <taxon>Fungi</taxon>
        <taxon>Dikarya</taxon>
        <taxon>Basidiomycota</taxon>
        <taxon>Agaricomycotina</taxon>
        <taxon>Agaricomycetes</taxon>
        <taxon>Agaricomycetidae</taxon>
        <taxon>Agaricales</taxon>
        <taxon>Marasmiineae</taxon>
        <taxon>Omphalotaceae</taxon>
        <taxon>Gymnopus</taxon>
    </lineage>
</organism>
<evidence type="ECO:0000313" key="1">
    <source>
        <dbReference type="EMBL" id="KAE9399534.1"/>
    </source>
</evidence>
<dbReference type="OrthoDB" id="3172239at2759"/>
<dbReference type="Gene3D" id="3.80.10.10">
    <property type="entry name" value="Ribonuclease Inhibitor"/>
    <property type="match status" value="1"/>
</dbReference>
<dbReference type="EMBL" id="ML769468">
    <property type="protein sequence ID" value="KAE9399534.1"/>
    <property type="molecule type" value="Genomic_DNA"/>
</dbReference>
<reference evidence="1" key="1">
    <citation type="journal article" date="2019" name="Environ. Microbiol.">
        <title>Fungal ecological strategies reflected in gene transcription - a case study of two litter decomposers.</title>
        <authorList>
            <person name="Barbi F."/>
            <person name="Kohler A."/>
            <person name="Barry K."/>
            <person name="Baskaran P."/>
            <person name="Daum C."/>
            <person name="Fauchery L."/>
            <person name="Ihrmark K."/>
            <person name="Kuo A."/>
            <person name="LaButti K."/>
            <person name="Lipzen A."/>
            <person name="Morin E."/>
            <person name="Grigoriev I.V."/>
            <person name="Henrissat B."/>
            <person name="Lindahl B."/>
            <person name="Martin F."/>
        </authorList>
    </citation>
    <scope>NUCLEOTIDE SEQUENCE</scope>
    <source>
        <strain evidence="1">JB14</strain>
    </source>
</reference>
<accession>A0A6A4HR78</accession>
<gene>
    <name evidence="1" type="ORF">BT96DRAFT_920069</name>
</gene>
<proteinExistence type="predicted"/>
<dbReference type="SUPFAM" id="SSF52047">
    <property type="entry name" value="RNI-like"/>
    <property type="match status" value="1"/>
</dbReference>